<dbReference type="InterPro" id="IPR000639">
    <property type="entry name" value="Epox_hydrolase-like"/>
</dbReference>
<protein>
    <submittedName>
        <fullName evidence="3">Alpha/beta hydrolase</fullName>
    </submittedName>
</protein>
<keyword evidence="1 3" id="KW-0378">Hydrolase</keyword>
<dbReference type="Pfam" id="PF00561">
    <property type="entry name" value="Abhydrolase_1"/>
    <property type="match status" value="1"/>
</dbReference>
<evidence type="ECO:0000313" key="4">
    <source>
        <dbReference type="Proteomes" id="UP000509418"/>
    </source>
</evidence>
<evidence type="ECO:0000259" key="2">
    <source>
        <dbReference type="Pfam" id="PF00561"/>
    </source>
</evidence>
<reference evidence="3 4" key="1">
    <citation type="submission" date="2020-06" db="EMBL/GenBank/DDBJ databases">
        <title>Genome mining for natural products.</title>
        <authorList>
            <person name="Zhang B."/>
            <person name="Shi J."/>
            <person name="Ge H."/>
        </authorList>
    </citation>
    <scope>NUCLEOTIDE SEQUENCE [LARGE SCALE GENOMIC DNA]</scope>
    <source>
        <strain evidence="3 4">NA02069</strain>
    </source>
</reference>
<dbReference type="PANTHER" id="PTHR43329">
    <property type="entry name" value="EPOXIDE HYDROLASE"/>
    <property type="match status" value="1"/>
</dbReference>
<dbReference type="SUPFAM" id="SSF53474">
    <property type="entry name" value="alpha/beta-Hydrolases"/>
    <property type="match status" value="1"/>
</dbReference>
<dbReference type="InterPro" id="IPR000073">
    <property type="entry name" value="AB_hydrolase_1"/>
</dbReference>
<sequence>MLAGFEKRRIDVGDVTINLRTGGDGPPLLLLHGYPQTHVMWHRIAPALAEHFTLVLPDIRGFGDSSKPAGDDTHLAYSKRALAADQVKVMEALGFSRFRVVGHDRGARVTHRMCLDHADRVEQAAVLDIVPTSSVYAMTDQAMATAYFHWFFLIQPGGLPEHLIGADPDRWLDHLAFGRGGPFDPEALAEYRRCFRDPATIHATCEEYRAAATVDLEHDAADADRKVDCPLLVLWGDRGFVGNTYDPVALWRKKAVDVRGEALPGGHFLAEEAPDETLKAVLSFLKPEA</sequence>
<organism evidence="3 4">
    <name type="scientific">Streptomyces chartreusis</name>
    <dbReference type="NCBI Taxonomy" id="1969"/>
    <lineage>
        <taxon>Bacteria</taxon>
        <taxon>Bacillati</taxon>
        <taxon>Actinomycetota</taxon>
        <taxon>Actinomycetes</taxon>
        <taxon>Kitasatosporales</taxon>
        <taxon>Streptomycetaceae</taxon>
        <taxon>Streptomyces</taxon>
    </lineage>
</organism>
<dbReference type="RefSeq" id="WP_176574648.1">
    <property type="nucleotide sequence ID" value="NZ_CP056041.1"/>
</dbReference>
<evidence type="ECO:0000313" key="3">
    <source>
        <dbReference type="EMBL" id="QKZ17298.1"/>
    </source>
</evidence>
<dbReference type="EMBL" id="CP056041">
    <property type="protein sequence ID" value="QKZ17298.1"/>
    <property type="molecule type" value="Genomic_DNA"/>
</dbReference>
<feature type="domain" description="AB hydrolase-1" evidence="2">
    <location>
        <begin position="26"/>
        <end position="241"/>
    </location>
</feature>
<dbReference type="GO" id="GO:0016787">
    <property type="term" value="F:hydrolase activity"/>
    <property type="evidence" value="ECO:0007669"/>
    <property type="project" value="UniProtKB-KW"/>
</dbReference>
<dbReference type="AlphaFoldDB" id="A0A7H8T2Q5"/>
<keyword evidence="4" id="KW-1185">Reference proteome</keyword>
<gene>
    <name evidence="3" type="ORF">HUT05_07970</name>
</gene>
<name>A0A7H8T2Q5_STRCX</name>
<proteinExistence type="predicted"/>
<dbReference type="Proteomes" id="UP000509418">
    <property type="component" value="Chromosome"/>
</dbReference>
<dbReference type="PRINTS" id="PR00412">
    <property type="entry name" value="EPOXHYDRLASE"/>
</dbReference>
<dbReference type="InterPro" id="IPR029058">
    <property type="entry name" value="AB_hydrolase_fold"/>
</dbReference>
<dbReference type="Gene3D" id="3.40.50.1820">
    <property type="entry name" value="alpha/beta hydrolase"/>
    <property type="match status" value="1"/>
</dbReference>
<accession>A0A7H8T2Q5</accession>
<evidence type="ECO:0000256" key="1">
    <source>
        <dbReference type="ARBA" id="ARBA00022801"/>
    </source>
</evidence>